<evidence type="ECO:0000256" key="5">
    <source>
        <dbReference type="ARBA" id="ARBA00023242"/>
    </source>
</evidence>
<comment type="domain">
    <text evidence="7">Histidine-containing phosphotransfer domain (HPt) contains an active histidine that mediates the phosphotransfer.</text>
</comment>
<proteinExistence type="predicted"/>
<dbReference type="AlphaFoldDB" id="A0A8B8LLP3"/>
<dbReference type="InterPro" id="IPR036641">
    <property type="entry name" value="HPT_dom_sf"/>
</dbReference>
<dbReference type="RefSeq" id="XP_027356867.1">
    <property type="nucleotide sequence ID" value="XM_027501066.1"/>
</dbReference>
<evidence type="ECO:0000256" key="1">
    <source>
        <dbReference type="ARBA" id="ARBA00022490"/>
    </source>
</evidence>
<keyword evidence="5" id="KW-0539">Nucleus</keyword>
<evidence type="ECO:0000256" key="6">
    <source>
        <dbReference type="PROSITE-ProRule" id="PRU00110"/>
    </source>
</evidence>
<evidence type="ECO:0000256" key="3">
    <source>
        <dbReference type="ARBA" id="ARBA00022990"/>
    </source>
</evidence>
<gene>
    <name evidence="10" type="primary">LOC113866182</name>
</gene>
<evidence type="ECO:0000313" key="10">
    <source>
        <dbReference type="RefSeq" id="XP_027356867.1"/>
    </source>
</evidence>
<evidence type="ECO:0000259" key="8">
    <source>
        <dbReference type="PROSITE" id="PS50894"/>
    </source>
</evidence>
<dbReference type="PROSITE" id="PS50894">
    <property type="entry name" value="HPT"/>
    <property type="match status" value="1"/>
</dbReference>
<dbReference type="GO" id="GO:0009736">
    <property type="term" value="P:cytokinin-activated signaling pathway"/>
    <property type="evidence" value="ECO:0007669"/>
    <property type="project" value="UniProtKB-KW"/>
</dbReference>
<dbReference type="PANTHER" id="PTHR28242:SF43">
    <property type="entry name" value="HISTIDINE-CONTAINING PHOSPHOTRANSFER PROTEIN 4"/>
    <property type="match status" value="1"/>
</dbReference>
<dbReference type="InterPro" id="IPR045871">
    <property type="entry name" value="AHP1-5/YPD1"/>
</dbReference>
<comment type="subcellular location">
    <subcellularLocation>
        <location evidence="7">Cytoplasm</location>
        <location evidence="7">Cytosol</location>
    </subcellularLocation>
    <subcellularLocation>
        <location evidence="7">Nucleus</location>
    </subcellularLocation>
</comment>
<dbReference type="GO" id="GO:0043424">
    <property type="term" value="F:protein histidine kinase binding"/>
    <property type="evidence" value="ECO:0007669"/>
    <property type="project" value="UniProtKB-UniRule"/>
</dbReference>
<dbReference type="Gene3D" id="1.20.120.160">
    <property type="entry name" value="HPT domain"/>
    <property type="match status" value="1"/>
</dbReference>
<organism evidence="9 10">
    <name type="scientific">Abrus precatorius</name>
    <name type="common">Indian licorice</name>
    <name type="synonym">Glycine abrus</name>
    <dbReference type="NCBI Taxonomy" id="3816"/>
    <lineage>
        <taxon>Eukaryota</taxon>
        <taxon>Viridiplantae</taxon>
        <taxon>Streptophyta</taxon>
        <taxon>Embryophyta</taxon>
        <taxon>Tracheophyta</taxon>
        <taxon>Spermatophyta</taxon>
        <taxon>Magnoliopsida</taxon>
        <taxon>eudicotyledons</taxon>
        <taxon>Gunneridae</taxon>
        <taxon>Pentapetalae</taxon>
        <taxon>rosids</taxon>
        <taxon>fabids</taxon>
        <taxon>Fabales</taxon>
        <taxon>Fabaceae</taxon>
        <taxon>Papilionoideae</taxon>
        <taxon>50 kb inversion clade</taxon>
        <taxon>NPAAA clade</taxon>
        <taxon>indigoferoid/millettioid clade</taxon>
        <taxon>Abreae</taxon>
        <taxon>Abrus</taxon>
    </lineage>
</organism>
<keyword evidence="4 7" id="KW-0902">Two-component regulatory system</keyword>
<dbReference type="InterPro" id="IPR008207">
    <property type="entry name" value="Sig_transdc_His_kin_Hpt_dom"/>
</dbReference>
<dbReference type="PANTHER" id="PTHR28242">
    <property type="entry name" value="PHOSPHORELAY INTERMEDIATE PROTEIN YPD1"/>
    <property type="match status" value="1"/>
</dbReference>
<dbReference type="SUPFAM" id="SSF47226">
    <property type="entry name" value="Histidine-containing phosphotransfer domain, HPT domain"/>
    <property type="match status" value="1"/>
</dbReference>
<dbReference type="OrthoDB" id="1673781at2759"/>
<keyword evidence="9" id="KW-1185">Reference proteome</keyword>
<keyword evidence="3" id="KW-0007">Acetylation</keyword>
<evidence type="ECO:0000256" key="7">
    <source>
        <dbReference type="RuleBase" id="RU369004"/>
    </source>
</evidence>
<dbReference type="KEGG" id="aprc:113866182"/>
<dbReference type="GO" id="GO:0005829">
    <property type="term" value="C:cytosol"/>
    <property type="evidence" value="ECO:0007669"/>
    <property type="project" value="UniProtKB-SubCell"/>
</dbReference>
<feature type="domain" description="HPt" evidence="8">
    <location>
        <begin position="38"/>
        <end position="133"/>
    </location>
</feature>
<keyword evidence="2 7" id="KW-0932">Cytokinin signaling pathway</keyword>
<dbReference type="GeneID" id="113866182"/>
<dbReference type="GO" id="GO:0005634">
    <property type="term" value="C:nucleus"/>
    <property type="evidence" value="ECO:0007669"/>
    <property type="project" value="UniProtKB-SubCell"/>
</dbReference>
<dbReference type="Proteomes" id="UP000694853">
    <property type="component" value="Unplaced"/>
</dbReference>
<dbReference type="Pfam" id="PF01627">
    <property type="entry name" value="Hpt"/>
    <property type="match status" value="1"/>
</dbReference>
<name>A0A8B8LLP3_ABRPR</name>
<reference evidence="9" key="1">
    <citation type="journal article" date="2019" name="Toxins">
        <title>Detection of Abrin-Like and Prepropulchellin-Like Toxin Genes and Transcripts Using Whole Genome Sequencing and Full-Length Transcript Sequencing of Abrus precatorius.</title>
        <authorList>
            <person name="Hovde B.T."/>
            <person name="Daligault H.E."/>
            <person name="Hanschen E.R."/>
            <person name="Kunde Y.A."/>
            <person name="Johnson M.B."/>
            <person name="Starkenburg S.R."/>
            <person name="Johnson S.L."/>
        </authorList>
    </citation>
    <scope>NUCLEOTIDE SEQUENCE [LARGE SCALE GENOMIC DNA]</scope>
</reference>
<comment type="function">
    <text evidence="7">Functions as a two-component phosphorelay mediators between cytokinin sensor histidine kinases and response regulators (B-type ARRs). Plays an important role in propagating cytokinin signal transduction.</text>
</comment>
<keyword evidence="6" id="KW-0597">Phosphoprotein</keyword>
<feature type="modified residue" description="Phosphohistidine" evidence="6">
    <location>
        <position position="79"/>
    </location>
</feature>
<keyword evidence="1" id="KW-0963">Cytoplasm</keyword>
<evidence type="ECO:0000313" key="9">
    <source>
        <dbReference type="Proteomes" id="UP000694853"/>
    </source>
</evidence>
<protein>
    <recommendedName>
        <fullName evidence="7">Histidine-containing phosphotransfer protein</fullName>
    </recommendedName>
</protein>
<dbReference type="FunFam" id="1.20.120.160:FF:000001">
    <property type="entry name" value="Histidine-containing phosphotransfer protein 1"/>
    <property type="match status" value="1"/>
</dbReference>
<accession>A0A8B8LLP3</accession>
<evidence type="ECO:0000256" key="2">
    <source>
        <dbReference type="ARBA" id="ARBA00022864"/>
    </source>
</evidence>
<sequence>MDKTGLKQQALFMRTSLLHEGYLDEQFIQLEELEDDVNPNFVEEIVTLFYSDSVRLIYNIERALITNPPNFTKLDDYMHQFKGSCSSIGAKKVMNECTRFSEYCAAENFEGCFRTFQQINLEYTTLKRKLETYLQVSLLVSFSVSKGKQLKLDGNHIGCWYPIRKVVQAHQNTGPIRSSTVMYYTIKE</sequence>
<reference evidence="10" key="2">
    <citation type="submission" date="2025-08" db="UniProtKB">
        <authorList>
            <consortium name="RefSeq"/>
        </authorList>
    </citation>
    <scope>IDENTIFICATION</scope>
    <source>
        <tissue evidence="10">Young leaves</tissue>
    </source>
</reference>
<evidence type="ECO:0000256" key="4">
    <source>
        <dbReference type="ARBA" id="ARBA00023012"/>
    </source>
</evidence>
<dbReference type="GO" id="GO:0000160">
    <property type="term" value="P:phosphorelay signal transduction system"/>
    <property type="evidence" value="ECO:0007669"/>
    <property type="project" value="UniProtKB-UniRule"/>
</dbReference>
<dbReference type="GO" id="GO:0009927">
    <property type="term" value="F:histidine phosphotransfer kinase activity"/>
    <property type="evidence" value="ECO:0007669"/>
    <property type="project" value="UniProtKB-UniRule"/>
</dbReference>